<protein>
    <recommendedName>
        <fullName evidence="5">Phospholipase A1</fullName>
        <ecNumber evidence="5">3.1.1.-</ecNumber>
    </recommendedName>
</protein>
<keyword evidence="4 5" id="KW-0443">Lipid metabolism</keyword>
<dbReference type="RefSeq" id="XP_016494446.1">
    <property type="nucleotide sequence ID" value="XM_016638960.1"/>
</dbReference>
<dbReference type="Gene3D" id="3.40.50.1820">
    <property type="entry name" value="alpha/beta hydrolase"/>
    <property type="match status" value="1"/>
</dbReference>
<evidence type="ECO:0000256" key="1">
    <source>
        <dbReference type="ARBA" id="ARBA00010701"/>
    </source>
</evidence>
<dbReference type="KEGG" id="nta:107813673"/>
<name>A0A1S4BZX2_TOBAC</name>
<accession>A0A1S4BZX2</accession>
<dbReference type="OMA" id="ANWWVEK"/>
<dbReference type="PANTHER" id="PTHR31828">
    <property type="entry name" value="PHOSPHOLIPASE A1-IIGAMMA"/>
    <property type="match status" value="1"/>
</dbReference>
<reference evidence="7" key="1">
    <citation type="journal article" date="2014" name="Nat. Commun.">
        <title>The tobacco genome sequence and its comparison with those of tomato and potato.</title>
        <authorList>
            <person name="Sierro N."/>
            <person name="Battey J.N."/>
            <person name="Ouadi S."/>
            <person name="Bakaher N."/>
            <person name="Bovet L."/>
            <person name="Willig A."/>
            <person name="Goepfert S."/>
            <person name="Peitsch M.C."/>
            <person name="Ivanov N.V."/>
        </authorList>
    </citation>
    <scope>NUCLEOTIDE SEQUENCE [LARGE SCALE GENOMIC DNA]</scope>
</reference>
<evidence type="ECO:0000313" key="7">
    <source>
        <dbReference type="Proteomes" id="UP000790787"/>
    </source>
</evidence>
<comment type="similarity">
    <text evidence="1 5">Belongs to the AB hydrolase superfamily. Lipase family.</text>
</comment>
<dbReference type="AlphaFoldDB" id="A0A1S4BZX2"/>
<dbReference type="InterPro" id="IPR029058">
    <property type="entry name" value="AB_hydrolase_fold"/>
</dbReference>
<keyword evidence="7" id="KW-1185">Reference proteome</keyword>
<keyword evidence="3 5" id="KW-0442">Lipid degradation</keyword>
<dbReference type="InterPro" id="IPR002921">
    <property type="entry name" value="Fungal_lipase-type"/>
</dbReference>
<evidence type="ECO:0000259" key="6">
    <source>
        <dbReference type="Pfam" id="PF01764"/>
    </source>
</evidence>
<dbReference type="OrthoDB" id="438440at2759"/>
<reference evidence="8" key="2">
    <citation type="submission" date="2025-08" db="UniProtKB">
        <authorList>
            <consortium name="RefSeq"/>
        </authorList>
    </citation>
    <scope>IDENTIFICATION</scope>
    <source>
        <tissue evidence="8">Leaf</tissue>
    </source>
</reference>
<dbReference type="Pfam" id="PF01764">
    <property type="entry name" value="Lipase_3"/>
    <property type="match status" value="1"/>
</dbReference>
<feature type="domain" description="Fungal lipase-type" evidence="6">
    <location>
        <begin position="131"/>
        <end position="294"/>
    </location>
</feature>
<gene>
    <name evidence="8" type="primary">LOC107813673</name>
</gene>
<organism evidence="7 8">
    <name type="scientific">Nicotiana tabacum</name>
    <name type="common">Common tobacco</name>
    <dbReference type="NCBI Taxonomy" id="4097"/>
    <lineage>
        <taxon>Eukaryota</taxon>
        <taxon>Viridiplantae</taxon>
        <taxon>Streptophyta</taxon>
        <taxon>Embryophyta</taxon>
        <taxon>Tracheophyta</taxon>
        <taxon>Spermatophyta</taxon>
        <taxon>Magnoliopsida</taxon>
        <taxon>eudicotyledons</taxon>
        <taxon>Gunneridae</taxon>
        <taxon>Pentapetalae</taxon>
        <taxon>asterids</taxon>
        <taxon>lamiids</taxon>
        <taxon>Solanales</taxon>
        <taxon>Solanaceae</taxon>
        <taxon>Nicotianoideae</taxon>
        <taxon>Nicotianeae</taxon>
        <taxon>Nicotiana</taxon>
    </lineage>
</organism>
<comment type="function">
    <text evidence="5">Acylhydrolase that catalyzes the hydrolysis of phospholipids at the sn-1 position.</text>
</comment>
<proteinExistence type="inferred from homology"/>
<sequence length="403" mass="45439">MTSIAENWEQLSGKENWKGLLNPLDFNLRKYIIQYGELAQATYDTFISERASKYAGSSRYSKENLFKRVGLDPEMYHITKYFYATSSFPLPEAFMIRSWSREAWSKESNFMGFVAVATDKGKAVLGRRDIVIAWRGTIRTLEWVNDLQFLLVPAPKVFGAGNSILPLLKPLVHQGWNSVYTSDDPRSPFNKASARDQVLEEVKRLVEKYKNEKVSITVTGHSLGAALATLNAVDIVYNGINKKSNGKEFPVTAFVFASPNVGDLNFRAAFSKLKNLHILRIDNLLDIVPKYPPIGYIDVGQVLVIDTAKSDYVKSPGNILTWHNLEAYMHGVAGTQGVGILPGELLGEFKLEVNRDIALVNKSMDALKVEYGVPANWWVEKNNGMVQRADRSWVLMDREDYEL</sequence>
<dbReference type="GeneID" id="107813673"/>
<dbReference type="GO" id="GO:0005737">
    <property type="term" value="C:cytoplasm"/>
    <property type="evidence" value="ECO:0007669"/>
    <property type="project" value="UniProtKB-ARBA"/>
</dbReference>
<evidence type="ECO:0000256" key="3">
    <source>
        <dbReference type="ARBA" id="ARBA00022963"/>
    </source>
</evidence>
<dbReference type="EC" id="3.1.1.-" evidence="5"/>
<dbReference type="RefSeq" id="XP_016494446.1">
    <property type="nucleotide sequence ID" value="XM_016638960.2"/>
</dbReference>
<dbReference type="PANTHER" id="PTHR31828:SF49">
    <property type="entry name" value="PHOSPHOLIPASE A1"/>
    <property type="match status" value="1"/>
</dbReference>
<evidence type="ECO:0000256" key="5">
    <source>
        <dbReference type="RuleBase" id="RU367093"/>
    </source>
</evidence>
<dbReference type="CDD" id="cd00519">
    <property type="entry name" value="Lipase_3"/>
    <property type="match status" value="1"/>
</dbReference>
<keyword evidence="2 5" id="KW-0378">Hydrolase</keyword>
<dbReference type="FunFam" id="3.40.50.1820:FF:000065">
    <property type="entry name" value="Phospholipase A1-II 3"/>
    <property type="match status" value="1"/>
</dbReference>
<dbReference type="Proteomes" id="UP000790787">
    <property type="component" value="Chromosome 3"/>
</dbReference>
<dbReference type="SMR" id="A0A1S4BZX2"/>
<evidence type="ECO:0000313" key="8">
    <source>
        <dbReference type="RefSeq" id="XP_016494446.1"/>
    </source>
</evidence>
<dbReference type="PaxDb" id="4097-A0A1S4BZX2"/>
<evidence type="ECO:0000256" key="2">
    <source>
        <dbReference type="ARBA" id="ARBA00022801"/>
    </source>
</evidence>
<dbReference type="GO" id="GO:0008970">
    <property type="term" value="F:phospholipase A1 activity"/>
    <property type="evidence" value="ECO:0007669"/>
    <property type="project" value="UniProtKB-UniRule"/>
</dbReference>
<evidence type="ECO:0000256" key="4">
    <source>
        <dbReference type="ARBA" id="ARBA00023098"/>
    </source>
</evidence>
<dbReference type="SUPFAM" id="SSF53474">
    <property type="entry name" value="alpha/beta-Hydrolases"/>
    <property type="match status" value="1"/>
</dbReference>
<dbReference type="InterPro" id="IPR033556">
    <property type="entry name" value="PLA"/>
</dbReference>
<dbReference type="GO" id="GO:0016042">
    <property type="term" value="P:lipid catabolic process"/>
    <property type="evidence" value="ECO:0007669"/>
    <property type="project" value="UniProtKB-UniRule"/>
</dbReference>